<dbReference type="PROSITE" id="PS01091">
    <property type="entry name" value="TATD_3"/>
    <property type="match status" value="1"/>
</dbReference>
<dbReference type="GO" id="GO:0016788">
    <property type="term" value="F:hydrolase activity, acting on ester bonds"/>
    <property type="evidence" value="ECO:0007669"/>
    <property type="project" value="InterPro"/>
</dbReference>
<dbReference type="KEGG" id="ptc:phytr_490"/>
<dbReference type="InterPro" id="IPR015991">
    <property type="entry name" value="TatD/YcfH-like"/>
</dbReference>
<evidence type="ECO:0000256" key="4">
    <source>
        <dbReference type="PIRSR" id="PIRSR005902-1"/>
    </source>
</evidence>
<dbReference type="PROSITE" id="PS01137">
    <property type="entry name" value="TATD_1"/>
    <property type="match status" value="1"/>
</dbReference>
<dbReference type="PIRSF" id="PIRSF005902">
    <property type="entry name" value="DNase_TatD"/>
    <property type="match status" value="1"/>
</dbReference>
<dbReference type="GO" id="GO:0004536">
    <property type="term" value="F:DNA nuclease activity"/>
    <property type="evidence" value="ECO:0007669"/>
    <property type="project" value="InterPro"/>
</dbReference>
<dbReference type="NCBIfam" id="TIGR00010">
    <property type="entry name" value="YchF/TatD family DNA exonuclease"/>
    <property type="match status" value="1"/>
</dbReference>
<dbReference type="PANTHER" id="PTHR46124:SF2">
    <property type="entry name" value="D-AMINOACYL-TRNA DEACYLASE"/>
    <property type="match status" value="1"/>
</dbReference>
<feature type="binding site" evidence="4">
    <location>
        <position position="6"/>
    </location>
    <ligand>
        <name>a divalent metal cation</name>
        <dbReference type="ChEBI" id="CHEBI:60240"/>
        <label>1</label>
    </ligand>
</feature>
<dbReference type="GO" id="GO:0046872">
    <property type="term" value="F:metal ion binding"/>
    <property type="evidence" value="ECO:0007669"/>
    <property type="project" value="UniProtKB-KW"/>
</dbReference>
<dbReference type="InterPro" id="IPR018228">
    <property type="entry name" value="DNase_TatD-rel_CS"/>
</dbReference>
<name>A0A2P1P6W5_9RICK</name>
<evidence type="ECO:0000313" key="6">
    <source>
        <dbReference type="Proteomes" id="UP000241762"/>
    </source>
</evidence>
<feature type="binding site" evidence="4">
    <location>
        <position position="125"/>
    </location>
    <ligand>
        <name>a divalent metal cation</name>
        <dbReference type="ChEBI" id="CHEBI:60240"/>
        <label>2</label>
    </ligand>
</feature>
<dbReference type="Gene3D" id="3.20.20.140">
    <property type="entry name" value="Metal-dependent hydrolases"/>
    <property type="match status" value="1"/>
</dbReference>
<dbReference type="FunFam" id="3.20.20.140:FF:000005">
    <property type="entry name" value="TatD family hydrolase"/>
    <property type="match status" value="1"/>
</dbReference>
<sequence>MLVDSHCHLNMLPDSLESIKRANAAGVSYMQTICTKLSEIDELLNIVQEDGIFASCGVHPCHIKQDTDIPSVDRLVELSQHKKIIGFGETGLDYYYQQHNKQAQIKSFTNHIEASSMKGLPLIVHTRDADSDMSNILRSEYENSKFSGLIHCFTSDINFAKKVLDIDFYISISGIVTFKNAAAIVEVVKYVPLDRLLIETDSPYLAPVPMRGKQNEPAFVRFVAEKIAELKNISKEKVAEQTTNNFFKLFTKAA</sequence>
<organism evidence="5 6">
    <name type="scientific">Candidatus Phycorickettsia trachydisci</name>
    <dbReference type="NCBI Taxonomy" id="2115978"/>
    <lineage>
        <taxon>Bacteria</taxon>
        <taxon>Pseudomonadati</taxon>
        <taxon>Pseudomonadota</taxon>
        <taxon>Alphaproteobacteria</taxon>
        <taxon>Rickettsiales</taxon>
        <taxon>Rickettsiaceae</taxon>
        <taxon>Candidatus Phycorickettsia</taxon>
    </lineage>
</organism>
<evidence type="ECO:0000256" key="1">
    <source>
        <dbReference type="ARBA" id="ARBA00009275"/>
    </source>
</evidence>
<reference evidence="5 6" key="1">
    <citation type="submission" date="2018-03" db="EMBL/GenBank/DDBJ databases">
        <title>A gene transfer event suggests a long-term partnership between eustigmatophyte algae and a novel lineage of endosymbiotic bacteria.</title>
        <authorList>
            <person name="Yurchenko T."/>
            <person name="Sevcikova T."/>
            <person name="Pribyl P."/>
            <person name="El Karkouri K."/>
            <person name="Klimes V."/>
            <person name="Amaral R."/>
            <person name="Zbrankova V."/>
            <person name="Kim E."/>
            <person name="Raoult D."/>
            <person name="Santos L.M.A."/>
            <person name="Elias M."/>
        </authorList>
    </citation>
    <scope>NUCLEOTIDE SEQUENCE [LARGE SCALE GENOMIC DNA]</scope>
    <source>
        <strain evidence="5">CCALA 838</strain>
    </source>
</reference>
<evidence type="ECO:0000256" key="2">
    <source>
        <dbReference type="ARBA" id="ARBA00022723"/>
    </source>
</evidence>
<dbReference type="InterPro" id="IPR001130">
    <property type="entry name" value="TatD-like"/>
</dbReference>
<dbReference type="CDD" id="cd01310">
    <property type="entry name" value="TatD_DNAse"/>
    <property type="match status" value="1"/>
</dbReference>
<dbReference type="PANTHER" id="PTHR46124">
    <property type="entry name" value="D-AMINOACYL-TRNA DEACYLASE"/>
    <property type="match status" value="1"/>
</dbReference>
<keyword evidence="6" id="KW-1185">Reference proteome</keyword>
<proteinExistence type="inferred from homology"/>
<gene>
    <name evidence="5" type="ORF">phytr_490</name>
</gene>
<protein>
    <submittedName>
        <fullName evidence="5">Putative deoxyribonuclease YcfH</fullName>
    </submittedName>
</protein>
<dbReference type="OrthoDB" id="9810005at2"/>
<dbReference type="SUPFAM" id="SSF51556">
    <property type="entry name" value="Metallo-dependent hydrolases"/>
    <property type="match status" value="1"/>
</dbReference>
<feature type="binding site" evidence="4">
    <location>
        <position position="89"/>
    </location>
    <ligand>
        <name>a divalent metal cation</name>
        <dbReference type="ChEBI" id="CHEBI:60240"/>
        <label>1</label>
    </ligand>
</feature>
<accession>A0A2P1P6W5</accession>
<dbReference type="AlphaFoldDB" id="A0A2P1P6W5"/>
<evidence type="ECO:0000256" key="3">
    <source>
        <dbReference type="ARBA" id="ARBA00022801"/>
    </source>
</evidence>
<feature type="binding site" evidence="4">
    <location>
        <position position="201"/>
    </location>
    <ligand>
        <name>a divalent metal cation</name>
        <dbReference type="ChEBI" id="CHEBI:60240"/>
        <label>1</label>
    </ligand>
</feature>
<evidence type="ECO:0000313" key="5">
    <source>
        <dbReference type="EMBL" id="AVP87012.1"/>
    </source>
</evidence>
<keyword evidence="2 4" id="KW-0479">Metal-binding</keyword>
<feature type="binding site" evidence="4">
    <location>
        <position position="151"/>
    </location>
    <ligand>
        <name>a divalent metal cation</name>
        <dbReference type="ChEBI" id="CHEBI:60240"/>
        <label>2</label>
    </ligand>
</feature>
<comment type="similarity">
    <text evidence="1">Belongs to the metallo-dependent hydrolases superfamily. TatD-type hydrolase family.</text>
</comment>
<dbReference type="EMBL" id="CP027845">
    <property type="protein sequence ID" value="AVP87012.1"/>
    <property type="molecule type" value="Genomic_DNA"/>
</dbReference>
<dbReference type="Pfam" id="PF01026">
    <property type="entry name" value="TatD_DNase"/>
    <property type="match status" value="1"/>
</dbReference>
<dbReference type="Proteomes" id="UP000241762">
    <property type="component" value="Chromosome"/>
</dbReference>
<dbReference type="InterPro" id="IPR032466">
    <property type="entry name" value="Metal_Hydrolase"/>
</dbReference>
<dbReference type="RefSeq" id="WP_106873891.1">
    <property type="nucleotide sequence ID" value="NZ_CP027845.1"/>
</dbReference>
<feature type="binding site" evidence="4">
    <location>
        <position position="8"/>
    </location>
    <ligand>
        <name>a divalent metal cation</name>
        <dbReference type="ChEBI" id="CHEBI:60240"/>
        <label>1</label>
    </ligand>
</feature>
<keyword evidence="3" id="KW-0378">Hydrolase</keyword>